<keyword evidence="6" id="KW-0677">Repeat</keyword>
<keyword evidence="3" id="KW-1003">Cell membrane</keyword>
<evidence type="ECO:0000313" key="11">
    <source>
        <dbReference type="EMBL" id="KAF7154018.1"/>
    </source>
</evidence>
<dbReference type="GO" id="GO:0005886">
    <property type="term" value="C:plasma membrane"/>
    <property type="evidence" value="ECO:0007669"/>
    <property type="project" value="UniProtKB-SubCell"/>
</dbReference>
<evidence type="ECO:0000256" key="6">
    <source>
        <dbReference type="ARBA" id="ARBA00022737"/>
    </source>
</evidence>
<evidence type="ECO:0000256" key="7">
    <source>
        <dbReference type="ARBA" id="ARBA00022989"/>
    </source>
</evidence>
<evidence type="ECO:0000256" key="2">
    <source>
        <dbReference type="ARBA" id="ARBA00009592"/>
    </source>
</evidence>
<evidence type="ECO:0000256" key="9">
    <source>
        <dbReference type="ARBA" id="ARBA00023170"/>
    </source>
</evidence>
<gene>
    <name evidence="11" type="ORF">RHSIM_Rhsim01G0064700</name>
</gene>
<name>A0A834M1V6_RHOSS</name>
<keyword evidence="4" id="KW-0433">Leucine-rich repeat</keyword>
<proteinExistence type="inferred from homology"/>
<dbReference type="AlphaFoldDB" id="A0A834M1V6"/>
<sequence length="148" mass="16625">MSNNHFTGRLPIKYFKSFKAMMNVDEVNFDLEYMGTYGYLQTYFDSLTMETEVEGGRKAMLGGVEAEEISKMQMISWKRHESLATGASNLMSPKITYKEAKAFSGKLSDSIGNMKSLKVLSSSHCKFQGSIPMSNGTLCASLSYHRRQ</sequence>
<comment type="caution">
    <text evidence="11">The sequence shown here is derived from an EMBL/GenBank/DDBJ whole genome shotgun (WGS) entry which is preliminary data.</text>
</comment>
<dbReference type="Gene3D" id="3.80.10.10">
    <property type="entry name" value="Ribonuclease Inhibitor"/>
    <property type="match status" value="1"/>
</dbReference>
<comment type="subcellular location">
    <subcellularLocation>
        <location evidence="1">Cell membrane</location>
        <topology evidence="1">Single-pass type I membrane protein</topology>
    </subcellularLocation>
</comment>
<keyword evidence="8" id="KW-0472">Membrane</keyword>
<keyword evidence="9" id="KW-0675">Receptor</keyword>
<reference evidence="11" key="1">
    <citation type="submission" date="2019-11" db="EMBL/GenBank/DDBJ databases">
        <authorList>
            <person name="Liu Y."/>
            <person name="Hou J."/>
            <person name="Li T.-Q."/>
            <person name="Guan C.-H."/>
            <person name="Wu X."/>
            <person name="Wu H.-Z."/>
            <person name="Ling F."/>
            <person name="Zhang R."/>
            <person name="Shi X.-G."/>
            <person name="Ren J.-P."/>
            <person name="Chen E.-F."/>
            <person name="Sun J.-M."/>
        </authorList>
    </citation>
    <scope>NUCLEOTIDE SEQUENCE</scope>
    <source>
        <strain evidence="11">Adult_tree_wgs_1</strain>
        <tissue evidence="11">Leaves</tissue>
    </source>
</reference>
<protein>
    <submittedName>
        <fullName evidence="11">Uncharacterized protein</fullName>
    </submittedName>
</protein>
<keyword evidence="5" id="KW-0812">Transmembrane</keyword>
<keyword evidence="10" id="KW-0325">Glycoprotein</keyword>
<dbReference type="PANTHER" id="PTHR27004:SF203">
    <property type="entry name" value="LEUCINE-RICH REPEAT-CONTAINING N-TERMINAL PLANT-TYPE DOMAIN-CONTAINING PROTEIN"/>
    <property type="match status" value="1"/>
</dbReference>
<evidence type="ECO:0000256" key="10">
    <source>
        <dbReference type="ARBA" id="ARBA00023180"/>
    </source>
</evidence>
<evidence type="ECO:0000256" key="8">
    <source>
        <dbReference type="ARBA" id="ARBA00023136"/>
    </source>
</evidence>
<dbReference type="PANTHER" id="PTHR27004">
    <property type="entry name" value="RECEPTOR-LIKE PROTEIN 12 ISOFORM X1"/>
    <property type="match status" value="1"/>
</dbReference>
<evidence type="ECO:0000256" key="3">
    <source>
        <dbReference type="ARBA" id="ARBA00022475"/>
    </source>
</evidence>
<evidence type="ECO:0000256" key="1">
    <source>
        <dbReference type="ARBA" id="ARBA00004251"/>
    </source>
</evidence>
<accession>A0A834M1V6</accession>
<evidence type="ECO:0000256" key="5">
    <source>
        <dbReference type="ARBA" id="ARBA00022692"/>
    </source>
</evidence>
<keyword evidence="7" id="KW-1133">Transmembrane helix</keyword>
<comment type="similarity">
    <text evidence="2">Belongs to the RLP family.</text>
</comment>
<evidence type="ECO:0000313" key="12">
    <source>
        <dbReference type="Proteomes" id="UP000626092"/>
    </source>
</evidence>
<organism evidence="11 12">
    <name type="scientific">Rhododendron simsii</name>
    <name type="common">Sims's rhododendron</name>
    <dbReference type="NCBI Taxonomy" id="118357"/>
    <lineage>
        <taxon>Eukaryota</taxon>
        <taxon>Viridiplantae</taxon>
        <taxon>Streptophyta</taxon>
        <taxon>Embryophyta</taxon>
        <taxon>Tracheophyta</taxon>
        <taxon>Spermatophyta</taxon>
        <taxon>Magnoliopsida</taxon>
        <taxon>eudicotyledons</taxon>
        <taxon>Gunneridae</taxon>
        <taxon>Pentapetalae</taxon>
        <taxon>asterids</taxon>
        <taxon>Ericales</taxon>
        <taxon>Ericaceae</taxon>
        <taxon>Ericoideae</taxon>
        <taxon>Rhodoreae</taxon>
        <taxon>Rhododendron</taxon>
    </lineage>
</organism>
<dbReference type="InterPro" id="IPR032675">
    <property type="entry name" value="LRR_dom_sf"/>
</dbReference>
<keyword evidence="12" id="KW-1185">Reference proteome</keyword>
<evidence type="ECO:0000256" key="4">
    <source>
        <dbReference type="ARBA" id="ARBA00022614"/>
    </source>
</evidence>
<dbReference type="EMBL" id="WJXA01000001">
    <property type="protein sequence ID" value="KAF7154018.1"/>
    <property type="molecule type" value="Genomic_DNA"/>
</dbReference>
<dbReference type="Proteomes" id="UP000626092">
    <property type="component" value="Unassembled WGS sequence"/>
</dbReference>